<feature type="region of interest" description="Disordered" evidence="1">
    <location>
        <begin position="1"/>
        <end position="23"/>
    </location>
</feature>
<protein>
    <recommendedName>
        <fullName evidence="4">Zinc-binding domain-containing protein</fullName>
    </recommendedName>
</protein>
<keyword evidence="3" id="KW-1185">Reference proteome</keyword>
<evidence type="ECO:0000256" key="1">
    <source>
        <dbReference type="SAM" id="MobiDB-lite"/>
    </source>
</evidence>
<organism evidence="2 3">
    <name type="scientific">Ensete ventricosum</name>
    <name type="common">Abyssinian banana</name>
    <name type="synonym">Musa ensete</name>
    <dbReference type="NCBI Taxonomy" id="4639"/>
    <lineage>
        <taxon>Eukaryota</taxon>
        <taxon>Viridiplantae</taxon>
        <taxon>Streptophyta</taxon>
        <taxon>Embryophyta</taxon>
        <taxon>Tracheophyta</taxon>
        <taxon>Spermatophyta</taxon>
        <taxon>Magnoliopsida</taxon>
        <taxon>Liliopsida</taxon>
        <taxon>Zingiberales</taxon>
        <taxon>Musaceae</taxon>
        <taxon>Ensete</taxon>
    </lineage>
</organism>
<feature type="compositionally biased region" description="Basic and acidic residues" evidence="1">
    <location>
        <begin position="1"/>
        <end position="12"/>
    </location>
</feature>
<name>A0AAV8P979_ENSVE</name>
<evidence type="ECO:0000313" key="3">
    <source>
        <dbReference type="Proteomes" id="UP001222027"/>
    </source>
</evidence>
<sequence length="117" mass="13964">MDEIRSIDDPPRPRPPLPQCGCFRDEVEGRQSLQRRRVAIKNWHQHGMAYVVKVEFQWKQCQKHGCNKEQFKREPNSKKQEQTKITMLNISYSSTTCPFPRAKLVEKHNLHKYTEKK</sequence>
<accession>A0AAV8P979</accession>
<proteinExistence type="predicted"/>
<gene>
    <name evidence="2" type="ORF">OPV22_019307</name>
</gene>
<dbReference type="EMBL" id="JAQQAF010000006">
    <property type="protein sequence ID" value="KAJ8475580.1"/>
    <property type="molecule type" value="Genomic_DNA"/>
</dbReference>
<comment type="caution">
    <text evidence="2">The sequence shown here is derived from an EMBL/GenBank/DDBJ whole genome shotgun (WGS) entry which is preliminary data.</text>
</comment>
<dbReference type="Proteomes" id="UP001222027">
    <property type="component" value="Unassembled WGS sequence"/>
</dbReference>
<reference evidence="2 3" key="1">
    <citation type="submission" date="2022-12" db="EMBL/GenBank/DDBJ databases">
        <title>Chromosome-scale assembly of the Ensete ventricosum genome.</title>
        <authorList>
            <person name="Dussert Y."/>
            <person name="Stocks J."/>
            <person name="Wendawek A."/>
            <person name="Woldeyes F."/>
            <person name="Nichols R.A."/>
            <person name="Borrell J.S."/>
        </authorList>
    </citation>
    <scope>NUCLEOTIDE SEQUENCE [LARGE SCALE GENOMIC DNA]</scope>
    <source>
        <strain evidence="3">cv. Maze</strain>
        <tissue evidence="2">Seeds</tissue>
    </source>
</reference>
<evidence type="ECO:0008006" key="4">
    <source>
        <dbReference type="Google" id="ProtNLM"/>
    </source>
</evidence>
<evidence type="ECO:0000313" key="2">
    <source>
        <dbReference type="EMBL" id="KAJ8475580.1"/>
    </source>
</evidence>
<dbReference type="AlphaFoldDB" id="A0AAV8P979"/>